<organism evidence="3 4">
    <name type="scientific">Cellulomonas oligotrophica</name>
    <dbReference type="NCBI Taxonomy" id="931536"/>
    <lineage>
        <taxon>Bacteria</taxon>
        <taxon>Bacillati</taxon>
        <taxon>Actinomycetota</taxon>
        <taxon>Actinomycetes</taxon>
        <taxon>Micrococcales</taxon>
        <taxon>Cellulomonadaceae</taxon>
        <taxon>Cellulomonas</taxon>
    </lineage>
</organism>
<keyword evidence="5" id="KW-1185">Reference proteome</keyword>
<evidence type="ECO:0000256" key="1">
    <source>
        <dbReference type="SAM" id="MobiDB-lite"/>
    </source>
</evidence>
<evidence type="ECO:0000313" key="5">
    <source>
        <dbReference type="Proteomes" id="UP000618382"/>
    </source>
</evidence>
<feature type="region of interest" description="Disordered" evidence="1">
    <location>
        <begin position="65"/>
        <end position="90"/>
    </location>
</feature>
<accession>A0A7Y9FG94</accession>
<evidence type="ECO:0000313" key="4">
    <source>
        <dbReference type="Proteomes" id="UP000577956"/>
    </source>
</evidence>
<evidence type="ECO:0000313" key="3">
    <source>
        <dbReference type="EMBL" id="NYD86655.1"/>
    </source>
</evidence>
<dbReference type="AlphaFoldDB" id="A0A7Y9FG94"/>
<dbReference type="Proteomes" id="UP000618382">
    <property type="component" value="Unassembled WGS sequence"/>
</dbReference>
<feature type="region of interest" description="Disordered" evidence="1">
    <location>
        <begin position="1"/>
        <end position="36"/>
    </location>
</feature>
<dbReference type="InterPro" id="IPR007922">
    <property type="entry name" value="DciA-like"/>
</dbReference>
<feature type="compositionally biased region" description="Basic and acidic residues" evidence="1">
    <location>
        <begin position="1"/>
        <end position="13"/>
    </location>
</feature>
<dbReference type="Pfam" id="PF05258">
    <property type="entry name" value="DciA"/>
    <property type="match status" value="1"/>
</dbReference>
<dbReference type="PANTHER" id="PTHR36456:SF1">
    <property type="entry name" value="UPF0232 PROTEIN SCO3875"/>
    <property type="match status" value="1"/>
</dbReference>
<name>A0A7Y9FG94_9CELL</name>
<reference evidence="2 5" key="2">
    <citation type="submission" date="2021-01" db="EMBL/GenBank/DDBJ databases">
        <title>Whole genome shotgun sequence of Cellulomonas oligotrophica NBRC 109435.</title>
        <authorList>
            <person name="Komaki H."/>
            <person name="Tamura T."/>
        </authorList>
    </citation>
    <scope>NUCLEOTIDE SEQUENCE [LARGE SCALE GENOMIC DNA]</scope>
    <source>
        <strain evidence="2 5">NBRC 109435</strain>
    </source>
</reference>
<dbReference type="PANTHER" id="PTHR36456">
    <property type="entry name" value="UPF0232 PROTEIN SCO3875"/>
    <property type="match status" value="1"/>
</dbReference>
<feature type="compositionally biased region" description="Low complexity" evidence="1">
    <location>
        <begin position="65"/>
        <end position="78"/>
    </location>
</feature>
<comment type="caution">
    <text evidence="3">The sequence shown here is derived from an EMBL/GenBank/DDBJ whole genome shotgun (WGS) entry which is preliminary data.</text>
</comment>
<gene>
    <name evidence="3" type="ORF">BKA21_002204</name>
    <name evidence="2" type="ORF">Col01nite_35250</name>
</gene>
<dbReference type="Proteomes" id="UP000577956">
    <property type="component" value="Unassembled WGS sequence"/>
</dbReference>
<protein>
    <submittedName>
        <fullName evidence="3">Putative nucleic acid-binding Zn ribbon protein</fullName>
    </submittedName>
    <submittedName>
        <fullName evidence="2">UPF0232 protein</fullName>
    </submittedName>
</protein>
<proteinExistence type="predicted"/>
<sequence>MSSDGRPGRRGPDPQDEDPSGALIPRPPVVPDGVPVGELVDLTPPEQVARAALARAKAAARARGLYPGAAPRGRATPAVSSGARPGARDPQLLGATAQSLARDLGWEPGLVVGEVQHRWRELVGRDVAEHCEFVSLEQGLLTLRADSTTWAATVRMYSPTMLARFSEAFGEDTVLEVKVLGPSTPGFGRGPRRVQGRGPRDTWG</sequence>
<feature type="region of interest" description="Disordered" evidence="1">
    <location>
        <begin position="185"/>
        <end position="204"/>
    </location>
</feature>
<dbReference type="RefSeq" id="WP_140458245.1">
    <property type="nucleotide sequence ID" value="NZ_BAABFI010000001.1"/>
</dbReference>
<reference evidence="3 4" key="1">
    <citation type="submission" date="2020-07" db="EMBL/GenBank/DDBJ databases">
        <title>Sequencing the genomes of 1000 actinobacteria strains.</title>
        <authorList>
            <person name="Klenk H.-P."/>
        </authorList>
    </citation>
    <scope>NUCLEOTIDE SEQUENCE [LARGE SCALE GENOMIC DNA]</scope>
    <source>
        <strain evidence="3 4">DSM 24482</strain>
    </source>
</reference>
<evidence type="ECO:0000313" key="2">
    <source>
        <dbReference type="EMBL" id="GIG34366.1"/>
    </source>
</evidence>
<dbReference type="EMBL" id="JACCBK010000001">
    <property type="protein sequence ID" value="NYD86655.1"/>
    <property type="molecule type" value="Genomic_DNA"/>
</dbReference>
<dbReference type="EMBL" id="BONN01000016">
    <property type="protein sequence ID" value="GIG34366.1"/>
    <property type="molecule type" value="Genomic_DNA"/>
</dbReference>